<organism evidence="1">
    <name type="scientific">Eutreptiella gymnastica</name>
    <dbReference type="NCBI Taxonomy" id="73025"/>
    <lineage>
        <taxon>Eukaryota</taxon>
        <taxon>Discoba</taxon>
        <taxon>Euglenozoa</taxon>
        <taxon>Euglenida</taxon>
        <taxon>Spirocuta</taxon>
        <taxon>Euglenophyceae</taxon>
        <taxon>Eutreptiales</taxon>
        <taxon>Eutreptiaceae</taxon>
        <taxon>Eutreptiella</taxon>
    </lineage>
</organism>
<evidence type="ECO:0000313" key="1">
    <source>
        <dbReference type="EMBL" id="CAE0831211.1"/>
    </source>
</evidence>
<reference evidence="1" key="1">
    <citation type="submission" date="2021-01" db="EMBL/GenBank/DDBJ databases">
        <authorList>
            <person name="Corre E."/>
            <person name="Pelletier E."/>
            <person name="Niang G."/>
            <person name="Scheremetjew M."/>
            <person name="Finn R."/>
            <person name="Kale V."/>
            <person name="Holt S."/>
            <person name="Cochrane G."/>
            <person name="Meng A."/>
            <person name="Brown T."/>
            <person name="Cohen L."/>
        </authorList>
    </citation>
    <scope>NUCLEOTIDE SEQUENCE</scope>
    <source>
        <strain evidence="1">CCMP1594</strain>
    </source>
</reference>
<sequence length="104" mass="11531">MLPEVYSGASSSALFTESLLILQEYDFSGALWAILLRVLYCHLPHPSYRIWETRTRSSTLPNQAKYHVEGGVDAERCAWNVGCTQLSSVSWHEGGINGVPGYPS</sequence>
<protein>
    <submittedName>
        <fullName evidence="1">Uncharacterized protein</fullName>
    </submittedName>
</protein>
<proteinExistence type="predicted"/>
<gene>
    <name evidence="1" type="ORF">EGYM00163_LOCUS42493</name>
</gene>
<name>A0A7S4LIG4_9EUGL</name>
<dbReference type="AlphaFoldDB" id="A0A7S4LIG4"/>
<dbReference type="EMBL" id="HBJA01123453">
    <property type="protein sequence ID" value="CAE0831211.1"/>
    <property type="molecule type" value="Transcribed_RNA"/>
</dbReference>
<accession>A0A7S4LIG4</accession>